<dbReference type="AlphaFoldDB" id="A0A1V9DG28"/>
<reference evidence="1 2" key="1">
    <citation type="submission" date="2017-02" db="EMBL/GenBank/DDBJ databases">
        <title>Whole genome shotgun sequence of Pantoea agglomerans strain AS1 isolated from a cycad, Zamia floridana in Central Florida, USA.</title>
        <authorList>
            <person name="Lata P."/>
            <person name="Govindarajan S."/>
            <person name="Qi F."/>
            <person name="Li J.-L."/>
            <person name="Maurya S.K."/>
            <person name="Sahoo M.K."/>
        </authorList>
    </citation>
    <scope>NUCLEOTIDE SEQUENCE [LARGE SCALE GENOMIC DNA]</scope>
    <source>
        <strain evidence="1 2">AS1</strain>
    </source>
</reference>
<keyword evidence="2" id="KW-1185">Reference proteome</keyword>
<sequence length="72" mass="8097">MPALTMDEIRQIGELAVAHVTSLKIATTKTEDFLLNELNRRETEDAFKKCGITAAEGRKIFNEVFNSVRKGE</sequence>
<accession>A0A1V9DG28</accession>
<organism evidence="1 2">
    <name type="scientific">Pantoea latae</name>
    <dbReference type="NCBI Taxonomy" id="1964541"/>
    <lineage>
        <taxon>Bacteria</taxon>
        <taxon>Pseudomonadati</taxon>
        <taxon>Pseudomonadota</taxon>
        <taxon>Gammaproteobacteria</taxon>
        <taxon>Enterobacterales</taxon>
        <taxon>Erwiniaceae</taxon>
        <taxon>Pantoea</taxon>
    </lineage>
</organism>
<gene>
    <name evidence="1" type="ORF">B2J69_13645</name>
</gene>
<evidence type="ECO:0000313" key="1">
    <source>
        <dbReference type="EMBL" id="OQP32830.1"/>
    </source>
</evidence>
<protein>
    <submittedName>
        <fullName evidence="1">Uncharacterized protein</fullName>
    </submittedName>
</protein>
<comment type="caution">
    <text evidence="1">The sequence shown here is derived from an EMBL/GenBank/DDBJ whole genome shotgun (WGS) entry which is preliminary data.</text>
</comment>
<evidence type="ECO:0000313" key="2">
    <source>
        <dbReference type="Proteomes" id="UP000192769"/>
    </source>
</evidence>
<dbReference type="EMBL" id="MWUE01000019">
    <property type="protein sequence ID" value="OQP32830.1"/>
    <property type="molecule type" value="Genomic_DNA"/>
</dbReference>
<name>A0A1V9DG28_9GAMM</name>
<dbReference type="Proteomes" id="UP000192769">
    <property type="component" value="Unassembled WGS sequence"/>
</dbReference>
<proteinExistence type="predicted"/>